<evidence type="ECO:0000313" key="4">
    <source>
        <dbReference type="EMBL" id="TWO69351.1"/>
    </source>
</evidence>
<name>A0A562ZLR9_9BURK</name>
<dbReference type="SUPFAM" id="SSF52210">
    <property type="entry name" value="Succinyl-CoA synthetase domains"/>
    <property type="match status" value="1"/>
</dbReference>
<dbReference type="Gene3D" id="3.40.50.720">
    <property type="entry name" value="NAD(P)-binding Rossmann-like Domain"/>
    <property type="match status" value="1"/>
</dbReference>
<protein>
    <recommendedName>
        <fullName evidence="3">CoA-binding domain-containing protein</fullName>
    </recommendedName>
</protein>
<dbReference type="AlphaFoldDB" id="A0A562ZLR9"/>
<evidence type="ECO:0000259" key="3">
    <source>
        <dbReference type="SMART" id="SM00881"/>
    </source>
</evidence>
<dbReference type="SMART" id="SM00881">
    <property type="entry name" value="CoA_binding"/>
    <property type="match status" value="1"/>
</dbReference>
<dbReference type="GO" id="GO:0000166">
    <property type="term" value="F:nucleotide binding"/>
    <property type="evidence" value="ECO:0007669"/>
    <property type="project" value="UniProtKB-KW"/>
</dbReference>
<keyword evidence="5" id="KW-1185">Reference proteome</keyword>
<evidence type="ECO:0000256" key="1">
    <source>
        <dbReference type="ARBA" id="ARBA00022598"/>
    </source>
</evidence>
<reference evidence="4 5" key="1">
    <citation type="submission" date="2019-07" db="EMBL/GenBank/DDBJ databases">
        <title>Caenimonas sedimenti sp. nov., isolated from activated sludge.</title>
        <authorList>
            <person name="Xu J."/>
        </authorList>
    </citation>
    <scope>NUCLEOTIDE SEQUENCE [LARGE SCALE GENOMIC DNA]</scope>
    <source>
        <strain evidence="4 5">HX-9-20</strain>
    </source>
</reference>
<dbReference type="PRINTS" id="PR01798">
    <property type="entry name" value="SCOASYNTHASE"/>
</dbReference>
<keyword evidence="1" id="KW-0436">Ligase</keyword>
<comment type="caution">
    <text evidence="4">The sequence shown here is derived from an EMBL/GenBank/DDBJ whole genome shotgun (WGS) entry which is preliminary data.</text>
</comment>
<dbReference type="GO" id="GO:0004776">
    <property type="term" value="F:succinate-CoA ligase (GDP-forming) activity"/>
    <property type="evidence" value="ECO:0007669"/>
    <property type="project" value="TreeGrafter"/>
</dbReference>
<dbReference type="RefSeq" id="WP_145894610.1">
    <property type="nucleotide sequence ID" value="NZ_VOBQ01000015.1"/>
</dbReference>
<evidence type="ECO:0000256" key="2">
    <source>
        <dbReference type="ARBA" id="ARBA00022741"/>
    </source>
</evidence>
<dbReference type="EMBL" id="VOBQ01000015">
    <property type="protein sequence ID" value="TWO69351.1"/>
    <property type="molecule type" value="Genomic_DNA"/>
</dbReference>
<dbReference type="PIRSF" id="PIRSF001553">
    <property type="entry name" value="SucCS_alpha"/>
    <property type="match status" value="1"/>
</dbReference>
<dbReference type="GO" id="GO:0004775">
    <property type="term" value="F:succinate-CoA ligase (ADP-forming) activity"/>
    <property type="evidence" value="ECO:0007669"/>
    <property type="project" value="TreeGrafter"/>
</dbReference>
<keyword evidence="2" id="KW-0547">Nucleotide-binding</keyword>
<dbReference type="Gene3D" id="3.40.50.261">
    <property type="entry name" value="Succinyl-CoA synthetase domains"/>
    <property type="match status" value="1"/>
</dbReference>
<dbReference type="PANTHER" id="PTHR11117:SF2">
    <property type="entry name" value="SUCCINATE--COA LIGASE [ADP_GDP-FORMING] SUBUNIT ALPHA, MITOCHONDRIAL"/>
    <property type="match status" value="1"/>
</dbReference>
<dbReference type="Proteomes" id="UP000318199">
    <property type="component" value="Unassembled WGS sequence"/>
</dbReference>
<sequence>MSILVNRATRIVVHGLGDEAGRRHATACREYGQGKRCVVAGVVAGGSVHRFDGIPVFESVAEARAATGANACMVHDDAERAGAAIDEAAEAGMPLIVCVGNGVPAASLARAADALRRGGTRLLGPGCAGVMTPDEVRIGNLPGEAPQRGRIGVILRSPALLAEVARQFRQHGLGASTVVSLSDPCRAGLSHLELLQLFEADAGTDAVLLAGPIDDESEAACAAWIATHLRKPLIGWIADSGPAASQRARLAACGAHMTHELASLGTLTASVVEPQWLPFD</sequence>
<dbReference type="InterPro" id="IPR016102">
    <property type="entry name" value="Succinyl-CoA_synth-like"/>
</dbReference>
<accession>A0A562ZLR9</accession>
<organism evidence="4 5">
    <name type="scientific">Caenimonas sedimenti</name>
    <dbReference type="NCBI Taxonomy" id="2596921"/>
    <lineage>
        <taxon>Bacteria</taxon>
        <taxon>Pseudomonadati</taxon>
        <taxon>Pseudomonadota</taxon>
        <taxon>Betaproteobacteria</taxon>
        <taxon>Burkholderiales</taxon>
        <taxon>Comamonadaceae</taxon>
        <taxon>Caenimonas</taxon>
    </lineage>
</organism>
<dbReference type="SUPFAM" id="SSF51735">
    <property type="entry name" value="NAD(P)-binding Rossmann-fold domains"/>
    <property type="match status" value="1"/>
</dbReference>
<dbReference type="InterPro" id="IPR003781">
    <property type="entry name" value="CoA-bd"/>
</dbReference>
<dbReference type="PANTHER" id="PTHR11117">
    <property type="entry name" value="SUCCINYL-COA LIGASE SUBUNIT ALPHA"/>
    <property type="match status" value="1"/>
</dbReference>
<proteinExistence type="predicted"/>
<dbReference type="OrthoDB" id="9807196at2"/>
<dbReference type="InterPro" id="IPR036291">
    <property type="entry name" value="NAD(P)-bd_dom_sf"/>
</dbReference>
<feature type="domain" description="CoA-binding" evidence="3">
    <location>
        <begin position="4"/>
        <end position="103"/>
    </location>
</feature>
<dbReference type="Pfam" id="PF02629">
    <property type="entry name" value="CoA_binding"/>
    <property type="match status" value="1"/>
</dbReference>
<gene>
    <name evidence="4" type="ORF">FN976_18850</name>
</gene>
<dbReference type="GO" id="GO:0006099">
    <property type="term" value="P:tricarboxylic acid cycle"/>
    <property type="evidence" value="ECO:0007669"/>
    <property type="project" value="TreeGrafter"/>
</dbReference>
<dbReference type="GO" id="GO:0009361">
    <property type="term" value="C:succinate-CoA ligase complex (ADP-forming)"/>
    <property type="evidence" value="ECO:0007669"/>
    <property type="project" value="TreeGrafter"/>
</dbReference>
<evidence type="ECO:0000313" key="5">
    <source>
        <dbReference type="Proteomes" id="UP000318199"/>
    </source>
</evidence>
<dbReference type="InterPro" id="IPR005810">
    <property type="entry name" value="CoA_lig_alpha"/>
</dbReference>